<dbReference type="SMART" id="SM01009">
    <property type="entry name" value="AlkA_N"/>
    <property type="match status" value="1"/>
</dbReference>
<dbReference type="InterPro" id="IPR018062">
    <property type="entry name" value="HTH_AraC-typ_CS"/>
</dbReference>
<keyword evidence="1" id="KW-0805">Transcription regulation</keyword>
<reference evidence="5" key="1">
    <citation type="submission" date="2017-09" db="EMBL/GenBank/DDBJ databases">
        <title>Complete Genome Sequence of ansamitocin-producing Bacterium Actinosynnema pretiosum X47.</title>
        <authorList>
            <person name="Cao G."/>
            <person name="Zong G."/>
            <person name="Zhong C."/>
            <person name="Fu J."/>
        </authorList>
    </citation>
    <scope>NUCLEOTIDE SEQUENCE [LARGE SCALE GENOMIC DNA]</scope>
    <source>
        <strain evidence="5">X47</strain>
    </source>
</reference>
<dbReference type="GO" id="GO:0003700">
    <property type="term" value="F:DNA-binding transcription factor activity"/>
    <property type="evidence" value="ECO:0007669"/>
    <property type="project" value="InterPro"/>
</dbReference>
<dbReference type="InterPro" id="IPR023170">
    <property type="entry name" value="HhH_base_excis_C"/>
</dbReference>
<dbReference type="GO" id="GO:0006281">
    <property type="term" value="P:DNA repair"/>
    <property type="evidence" value="ECO:0007669"/>
    <property type="project" value="InterPro"/>
</dbReference>
<gene>
    <name evidence="5" type="ORF">CNX65_02870</name>
</gene>
<dbReference type="Pfam" id="PF12833">
    <property type="entry name" value="HTH_18"/>
    <property type="match status" value="1"/>
</dbReference>
<accession>A0A290Z038</accession>
<dbReference type="InterPro" id="IPR018060">
    <property type="entry name" value="HTH_AraC"/>
</dbReference>
<dbReference type="EMBL" id="CP023445">
    <property type="protein sequence ID" value="ATE52365.1"/>
    <property type="molecule type" value="Genomic_DNA"/>
</dbReference>
<proteinExistence type="predicted"/>
<dbReference type="GO" id="GO:0003824">
    <property type="term" value="F:catalytic activity"/>
    <property type="evidence" value="ECO:0007669"/>
    <property type="project" value="InterPro"/>
</dbReference>
<keyword evidence="6" id="KW-1185">Reference proteome</keyword>
<evidence type="ECO:0000256" key="2">
    <source>
        <dbReference type="ARBA" id="ARBA00023125"/>
    </source>
</evidence>
<dbReference type="KEGG" id="apre:CNX65_02870"/>
<dbReference type="InterPro" id="IPR050204">
    <property type="entry name" value="AraC_XylS_family_regulators"/>
</dbReference>
<dbReference type="RefSeq" id="WP_096491382.1">
    <property type="nucleotide sequence ID" value="NZ_CP023445.1"/>
</dbReference>
<keyword evidence="2" id="KW-0238">DNA-binding</keyword>
<evidence type="ECO:0000256" key="1">
    <source>
        <dbReference type="ARBA" id="ARBA00023015"/>
    </source>
</evidence>
<evidence type="ECO:0000256" key="3">
    <source>
        <dbReference type="ARBA" id="ARBA00023163"/>
    </source>
</evidence>
<name>A0A290Z038_9PSEU</name>
<dbReference type="InterPro" id="IPR009057">
    <property type="entry name" value="Homeodomain-like_sf"/>
</dbReference>
<evidence type="ECO:0000313" key="6">
    <source>
        <dbReference type="Proteomes" id="UP000218505"/>
    </source>
</evidence>
<dbReference type="SUPFAM" id="SSF46689">
    <property type="entry name" value="Homeodomain-like"/>
    <property type="match status" value="1"/>
</dbReference>
<dbReference type="InterPro" id="IPR037046">
    <property type="entry name" value="AlkA_N_sf"/>
</dbReference>
<dbReference type="InterPro" id="IPR010316">
    <property type="entry name" value="AlkA_N"/>
</dbReference>
<dbReference type="Pfam" id="PF06029">
    <property type="entry name" value="AlkA_N"/>
    <property type="match status" value="1"/>
</dbReference>
<dbReference type="PROSITE" id="PS01124">
    <property type="entry name" value="HTH_ARAC_FAMILY_2"/>
    <property type="match status" value="1"/>
</dbReference>
<dbReference type="AlphaFoldDB" id="A0A290Z038"/>
<dbReference type="Gene3D" id="1.10.1670.10">
    <property type="entry name" value="Helix-hairpin-Helix base-excision DNA repair enzymes (C-terminal)"/>
    <property type="match status" value="1"/>
</dbReference>
<dbReference type="Gene3D" id="1.10.10.60">
    <property type="entry name" value="Homeodomain-like"/>
    <property type="match status" value="1"/>
</dbReference>
<dbReference type="PANTHER" id="PTHR46796:SF6">
    <property type="entry name" value="ARAC SUBFAMILY"/>
    <property type="match status" value="1"/>
</dbReference>
<dbReference type="InterPro" id="IPR011257">
    <property type="entry name" value="DNA_glycosylase"/>
</dbReference>
<dbReference type="Proteomes" id="UP000218505">
    <property type="component" value="Chromosome"/>
</dbReference>
<dbReference type="SUPFAM" id="SSF48150">
    <property type="entry name" value="DNA-glycosylase"/>
    <property type="match status" value="1"/>
</dbReference>
<sequence>MIVDGVVDREGVPGLATRLGYSVRQVERRLLAELGSGPLAIARARRARTARLLVETTALPMTEIAVAAGFASVRAFNETVRELFGRSPTDLRGGRRAPGGEPGAVVLRLPFLGPLHAPSLFGPLVANAVPGVEEWRDGAYRRTLRLPHGHGVVSLRPRADHVECDLTLTDSRDLPVAISRCRRALDLDADPAEVDGALRADPALRPLVDAAPGTRVPGVVDGAECAVRALLGEGAGMGMGAGASTAAGKSSGWAHRVVREAGEPVPDPAGGGLTHLFPTPQALLDLDPALLPPHARAPLTALLTALVGGVDLGAGADRAEARSALRCAGERVLDAVLTRSLGDPDGFCPDDPAVRAAAGGIGLPVTAAALADRSRAWRPWRAYAARYLLGRTPT</sequence>
<dbReference type="FunFam" id="3.30.310.20:FF:000001">
    <property type="entry name" value="DNA-3-methyladenine glycosylase 2"/>
    <property type="match status" value="1"/>
</dbReference>
<dbReference type="SUPFAM" id="SSF55945">
    <property type="entry name" value="TATA-box binding protein-like"/>
    <property type="match status" value="1"/>
</dbReference>
<keyword evidence="3" id="KW-0804">Transcription</keyword>
<dbReference type="PANTHER" id="PTHR46796">
    <property type="entry name" value="HTH-TYPE TRANSCRIPTIONAL ACTIVATOR RHAS-RELATED"/>
    <property type="match status" value="1"/>
</dbReference>
<feature type="domain" description="HTH araC/xylS-type" evidence="4">
    <location>
        <begin position="1"/>
        <end position="94"/>
    </location>
</feature>
<dbReference type="Gene3D" id="3.30.310.20">
    <property type="entry name" value="DNA-3-methyladenine glycosylase AlkA, N-terminal domain"/>
    <property type="match status" value="1"/>
</dbReference>
<dbReference type="GO" id="GO:0043565">
    <property type="term" value="F:sequence-specific DNA binding"/>
    <property type="evidence" value="ECO:0007669"/>
    <property type="project" value="InterPro"/>
</dbReference>
<dbReference type="PROSITE" id="PS00041">
    <property type="entry name" value="HTH_ARAC_FAMILY_1"/>
    <property type="match status" value="1"/>
</dbReference>
<organism evidence="5 6">
    <name type="scientific">Actinosynnema pretiosum</name>
    <dbReference type="NCBI Taxonomy" id="42197"/>
    <lineage>
        <taxon>Bacteria</taxon>
        <taxon>Bacillati</taxon>
        <taxon>Actinomycetota</taxon>
        <taxon>Actinomycetes</taxon>
        <taxon>Pseudonocardiales</taxon>
        <taxon>Pseudonocardiaceae</taxon>
        <taxon>Actinosynnema</taxon>
    </lineage>
</organism>
<dbReference type="SMART" id="SM00342">
    <property type="entry name" value="HTH_ARAC"/>
    <property type="match status" value="1"/>
</dbReference>
<evidence type="ECO:0000259" key="4">
    <source>
        <dbReference type="PROSITE" id="PS01124"/>
    </source>
</evidence>
<evidence type="ECO:0000313" key="5">
    <source>
        <dbReference type="EMBL" id="ATE52365.1"/>
    </source>
</evidence>
<protein>
    <submittedName>
        <fullName evidence="5">DNA-3-methyladenine glycosylase</fullName>
    </submittedName>
</protein>